<dbReference type="FunFam" id="3.40.50.720:FF:000084">
    <property type="entry name" value="Short-chain dehydrogenase reductase"/>
    <property type="match status" value="1"/>
</dbReference>
<dbReference type="GO" id="GO:0016491">
    <property type="term" value="F:oxidoreductase activity"/>
    <property type="evidence" value="ECO:0007669"/>
    <property type="project" value="UniProtKB-KW"/>
</dbReference>
<comment type="similarity">
    <text evidence="1">Belongs to the short-chain dehydrogenases/reductases (SDR) family.</text>
</comment>
<dbReference type="PROSITE" id="PS00061">
    <property type="entry name" value="ADH_SHORT"/>
    <property type="match status" value="1"/>
</dbReference>
<evidence type="ECO:0000313" key="4">
    <source>
        <dbReference type="Proteomes" id="UP000198402"/>
    </source>
</evidence>
<dbReference type="EMBL" id="BCMG01000001">
    <property type="protein sequence ID" value="GAT18077.1"/>
    <property type="molecule type" value="Genomic_DNA"/>
</dbReference>
<evidence type="ECO:0000256" key="1">
    <source>
        <dbReference type="ARBA" id="ARBA00006484"/>
    </source>
</evidence>
<gene>
    <name evidence="3" type="ORF">IWT126_00342</name>
</gene>
<dbReference type="PRINTS" id="PR00080">
    <property type="entry name" value="SDRFAMILY"/>
</dbReference>
<dbReference type="OrthoDB" id="9805904at2"/>
<keyword evidence="4" id="KW-1185">Reference proteome</keyword>
<dbReference type="GO" id="GO:0008206">
    <property type="term" value="P:bile acid metabolic process"/>
    <property type="evidence" value="ECO:0007669"/>
    <property type="project" value="UniProtKB-ARBA"/>
</dbReference>
<dbReference type="RefSeq" id="WP_054654008.1">
    <property type="nucleotide sequence ID" value="NZ_BBFL01000001.1"/>
</dbReference>
<dbReference type="SUPFAM" id="SSF51735">
    <property type="entry name" value="NAD(P)-binding Rossmann-fold domains"/>
    <property type="match status" value="1"/>
</dbReference>
<accession>A0A1Z5H466</accession>
<sequence>MTGRLANKVALVTGGAAGIGLATVKRFLEEGATVVFTDINDVVGKVQEKQLATDKAVFMKQDVSQEADWDKVVDETVKRFGTIDILFNNAGIFKLTALPDITEDQWNQTMAINAKGVFFGMKHVIPLMAKKRSGSVINASSAAGLVGTAQTVLYGASKGAVRLMTKHAAIEYAAQQVRVNSVHPGLIATEMADYASDAYQQSKTELGKVHPLGRLGKPEEVAATVAFLASDDASFITGVEIPVDGGMTAE</sequence>
<name>A0A1Z5H466_9LACO</name>
<dbReference type="InterPro" id="IPR002347">
    <property type="entry name" value="SDR_fam"/>
</dbReference>
<evidence type="ECO:0000256" key="2">
    <source>
        <dbReference type="ARBA" id="ARBA00023002"/>
    </source>
</evidence>
<comment type="caution">
    <text evidence="3">The sequence shown here is derived from an EMBL/GenBank/DDBJ whole genome shotgun (WGS) entry which is preliminary data.</text>
</comment>
<dbReference type="PANTHER" id="PTHR24321">
    <property type="entry name" value="DEHYDROGENASES, SHORT CHAIN"/>
    <property type="match status" value="1"/>
</dbReference>
<dbReference type="PRINTS" id="PR00081">
    <property type="entry name" value="GDHRDH"/>
</dbReference>
<dbReference type="STRING" id="1302250.GCA_001313225_00472"/>
<dbReference type="AlphaFoldDB" id="A0A1Z5H466"/>
<protein>
    <submittedName>
        <fullName evidence="3">FabG-like short-chain dehydrogenase/reductase</fullName>
    </submittedName>
</protein>
<dbReference type="InterPro" id="IPR020904">
    <property type="entry name" value="Sc_DH/Rdtase_CS"/>
</dbReference>
<reference evidence="3 4" key="1">
    <citation type="submission" date="2015-11" db="EMBL/GenBank/DDBJ databases">
        <title>Draft genome sequences of new species of the genus Lactobacillus isolated from orchardgrass silage.</title>
        <authorList>
            <person name="Tohno M."/>
            <person name="Tanizawa Y."/>
            <person name="Arita M."/>
        </authorList>
    </citation>
    <scope>NUCLEOTIDE SEQUENCE [LARGE SCALE GENOMIC DNA]</scope>
    <source>
        <strain evidence="3 4">IWT126</strain>
    </source>
</reference>
<keyword evidence="2" id="KW-0560">Oxidoreductase</keyword>
<dbReference type="Gene3D" id="3.40.50.720">
    <property type="entry name" value="NAD(P)-binding Rossmann-like Domain"/>
    <property type="match status" value="1"/>
</dbReference>
<organism evidence="3 4">
    <name type="scientific">Secundilactobacillus silagei JCM 19001</name>
    <dbReference type="NCBI Taxonomy" id="1302250"/>
    <lineage>
        <taxon>Bacteria</taxon>
        <taxon>Bacillati</taxon>
        <taxon>Bacillota</taxon>
        <taxon>Bacilli</taxon>
        <taxon>Lactobacillales</taxon>
        <taxon>Lactobacillaceae</taxon>
        <taxon>Secundilactobacillus</taxon>
    </lineage>
</organism>
<dbReference type="Pfam" id="PF13561">
    <property type="entry name" value="adh_short_C2"/>
    <property type="match status" value="1"/>
</dbReference>
<dbReference type="Proteomes" id="UP000198402">
    <property type="component" value="Unassembled WGS sequence"/>
</dbReference>
<dbReference type="PANTHER" id="PTHR24321:SF8">
    <property type="entry name" value="ESTRADIOL 17-BETA-DEHYDROGENASE 8-RELATED"/>
    <property type="match status" value="1"/>
</dbReference>
<dbReference type="NCBIfam" id="NF005559">
    <property type="entry name" value="PRK07231.1"/>
    <property type="match status" value="1"/>
</dbReference>
<proteinExistence type="inferred from homology"/>
<dbReference type="InterPro" id="IPR036291">
    <property type="entry name" value="NAD(P)-bd_dom_sf"/>
</dbReference>
<evidence type="ECO:0000313" key="3">
    <source>
        <dbReference type="EMBL" id="GAT18077.1"/>
    </source>
</evidence>